<dbReference type="InterPro" id="IPR044855">
    <property type="entry name" value="CoA-Trfase_III_dom3_sf"/>
</dbReference>
<evidence type="ECO:0000313" key="2">
    <source>
        <dbReference type="EMBL" id="PLR06485.1"/>
    </source>
</evidence>
<dbReference type="Gene3D" id="3.40.50.10540">
    <property type="entry name" value="Crotonobetainyl-coa:carnitine coa-transferase, domain 1"/>
    <property type="match status" value="1"/>
</dbReference>
<dbReference type="KEGG" id="cfh:C1707_19805"/>
<dbReference type="SUPFAM" id="SSF89796">
    <property type="entry name" value="CoA-transferase family III (CaiB/BaiF)"/>
    <property type="match status" value="1"/>
</dbReference>
<dbReference type="PANTHER" id="PTHR48228:SF5">
    <property type="entry name" value="ALPHA-METHYLACYL-COA RACEMASE"/>
    <property type="match status" value="1"/>
</dbReference>
<evidence type="ECO:0000313" key="4">
    <source>
        <dbReference type="Proteomes" id="UP000281192"/>
    </source>
</evidence>
<dbReference type="InterPro" id="IPR050509">
    <property type="entry name" value="CoA-transferase_III"/>
</dbReference>
<dbReference type="Gene3D" id="3.30.1540.10">
    <property type="entry name" value="formyl-coa transferase, domain 3"/>
    <property type="match status" value="1"/>
</dbReference>
<dbReference type="InterPro" id="IPR023606">
    <property type="entry name" value="CoA-Trfase_III_dom_1_sf"/>
</dbReference>
<dbReference type="EMBL" id="PJRQ01000052">
    <property type="protein sequence ID" value="PLR06485.1"/>
    <property type="molecule type" value="Genomic_DNA"/>
</dbReference>
<dbReference type="OrthoDB" id="7488526at2"/>
<dbReference type="InterPro" id="IPR003673">
    <property type="entry name" value="CoA-Trfase_fam_III"/>
</dbReference>
<evidence type="ECO:0000313" key="1">
    <source>
        <dbReference type="EMBL" id="AYV48325.1"/>
    </source>
</evidence>
<evidence type="ECO:0000313" key="3">
    <source>
        <dbReference type="Proteomes" id="UP000234483"/>
    </source>
</evidence>
<dbReference type="PANTHER" id="PTHR48228">
    <property type="entry name" value="SUCCINYL-COA--D-CITRAMALATE COA-TRANSFERASE"/>
    <property type="match status" value="1"/>
</dbReference>
<dbReference type="RefSeq" id="WP_101715663.1">
    <property type="nucleotide sequence ID" value="NZ_CP026100.1"/>
</dbReference>
<dbReference type="Proteomes" id="UP000281192">
    <property type="component" value="Chromosome"/>
</dbReference>
<accession>A0A2N5CL70</accession>
<gene>
    <name evidence="1" type="ORF">C1707_19805</name>
    <name evidence="2" type="ORF">CFHF_25175</name>
</gene>
<protein>
    <submittedName>
        <fullName evidence="2">CoA transferase</fullName>
    </submittedName>
</protein>
<keyword evidence="4" id="KW-1185">Reference proteome</keyword>
<proteinExistence type="predicted"/>
<dbReference type="Proteomes" id="UP000234483">
    <property type="component" value="Unassembled WGS sequence"/>
</dbReference>
<organism evidence="2 3">
    <name type="scientific">Caulobacter flavus</name>
    <dbReference type="NCBI Taxonomy" id="1679497"/>
    <lineage>
        <taxon>Bacteria</taxon>
        <taxon>Pseudomonadati</taxon>
        <taxon>Pseudomonadota</taxon>
        <taxon>Alphaproteobacteria</taxon>
        <taxon>Caulobacterales</taxon>
        <taxon>Caulobacteraceae</taxon>
        <taxon>Caulobacter</taxon>
    </lineage>
</organism>
<name>A0A2N5CL70_9CAUL</name>
<dbReference type="EMBL" id="CP026100">
    <property type="protein sequence ID" value="AYV48325.1"/>
    <property type="molecule type" value="Genomic_DNA"/>
</dbReference>
<sequence length="369" mass="39959">MKLEGVRVLDLSFFLPGPMLTLMMADHGADVLKVEPPGEGDPAREIGYRKNGTSVWFRNTSRGKRSIQVDLKSAEGRALLLDLAAEADVVVEAFRPGVIGRLGFDYEAVKARNPGIVYLAISAFGQTGPYRDRPAHDIAVQALAGMVSLSEGFDGKPTPPNMPVADALASLTALSGVLMALLRREKTGLGDYLDVAMYDSLLAWTPNVTGKIFATGEAHVPKDERSWGGNAMYGLYECADGQWICLGGSELKFARNLLAGLERLDLLPYAELQPGPGQEPLRAFLREAFITRSRAEWEAWFDGRDVCFAPVRTLKEAFDDPAMAARGMLSRDAEGNEIVGTPILFNREPAVIDPAPPALGAGPAGWRTR</sequence>
<keyword evidence="2" id="KW-0808">Transferase</keyword>
<dbReference type="AlphaFoldDB" id="A0A2N5CL70"/>
<dbReference type="Pfam" id="PF02515">
    <property type="entry name" value="CoA_transf_3"/>
    <property type="match status" value="1"/>
</dbReference>
<dbReference type="GO" id="GO:0016740">
    <property type="term" value="F:transferase activity"/>
    <property type="evidence" value="ECO:0007669"/>
    <property type="project" value="UniProtKB-KW"/>
</dbReference>
<reference evidence="2 3" key="1">
    <citation type="submission" date="2017-12" db="EMBL/GenBank/DDBJ databases">
        <title>The genome sequence of Caulobacter flavus CGMCC1 15093.</title>
        <authorList>
            <person name="Gao J."/>
            <person name="Mao X."/>
            <person name="Sun J."/>
        </authorList>
    </citation>
    <scope>NUCLEOTIDE SEQUENCE [LARGE SCALE GENOMIC DNA]</scope>
    <source>
        <strain evidence="2 3">CGMCC1 15093</strain>
    </source>
</reference>
<reference evidence="1 4" key="2">
    <citation type="submission" date="2018-01" db="EMBL/GenBank/DDBJ databases">
        <title>Complete genome sequence of Caulobacter flavus RHGG3.</title>
        <authorList>
            <person name="Yang E."/>
        </authorList>
    </citation>
    <scope>NUCLEOTIDE SEQUENCE [LARGE SCALE GENOMIC DNA]</scope>
    <source>
        <strain evidence="1 4">RHGG3</strain>
    </source>
</reference>